<protein>
    <submittedName>
        <fullName evidence="2">Uncharacterized protein</fullName>
    </submittedName>
</protein>
<dbReference type="GeneID" id="80912285"/>
<feature type="region of interest" description="Disordered" evidence="1">
    <location>
        <begin position="1"/>
        <end position="33"/>
    </location>
</feature>
<gene>
    <name evidence="2" type="ORF">N0V89_008755</name>
</gene>
<proteinExistence type="predicted"/>
<evidence type="ECO:0000313" key="2">
    <source>
        <dbReference type="EMBL" id="KAJ4350134.1"/>
    </source>
</evidence>
<dbReference type="RefSeq" id="XP_056069064.1">
    <property type="nucleotide sequence ID" value="XM_056217508.1"/>
</dbReference>
<evidence type="ECO:0000256" key="1">
    <source>
        <dbReference type="SAM" id="MobiDB-lite"/>
    </source>
</evidence>
<sequence>MDPFRDSTPVFRDSTPDLAPPRAQAGGQPEPTALHPVYRTAAQEAVAIFSLTGQPAAAAAEEAVSIFNQDQSPAVIAAEETLENVPRPTIHCSPGICQYELEQGIRALDQTLHSQSCRAKLCRRRFCVQETNWTPTIATNQNQRAAPEILQGGKQ</sequence>
<name>A0A9W9C8W3_9PLEO</name>
<dbReference type="EMBL" id="JAPEUX010000006">
    <property type="protein sequence ID" value="KAJ4350134.1"/>
    <property type="molecule type" value="Genomic_DNA"/>
</dbReference>
<dbReference type="AlphaFoldDB" id="A0A9W9C8W3"/>
<keyword evidence="3" id="KW-1185">Reference proteome</keyword>
<dbReference type="Proteomes" id="UP001140513">
    <property type="component" value="Unassembled WGS sequence"/>
</dbReference>
<evidence type="ECO:0000313" key="3">
    <source>
        <dbReference type="Proteomes" id="UP001140513"/>
    </source>
</evidence>
<comment type="caution">
    <text evidence="2">The sequence shown here is derived from an EMBL/GenBank/DDBJ whole genome shotgun (WGS) entry which is preliminary data.</text>
</comment>
<reference evidence="2" key="1">
    <citation type="submission" date="2022-10" db="EMBL/GenBank/DDBJ databases">
        <title>Tapping the CABI collections for fungal endophytes: first genome assemblies for Collariella, Neodidymelliopsis, Ascochyta clinopodiicola, Didymella pomorum, Didymosphaeria variabile, Neocosmospora piperis and Neocucurbitaria cava.</title>
        <authorList>
            <person name="Hill R."/>
        </authorList>
    </citation>
    <scope>NUCLEOTIDE SEQUENCE</scope>
    <source>
        <strain evidence="2">IMI 356815</strain>
    </source>
</reference>
<accession>A0A9W9C8W3</accession>
<organism evidence="2 3">
    <name type="scientific">Didymosphaeria variabile</name>
    <dbReference type="NCBI Taxonomy" id="1932322"/>
    <lineage>
        <taxon>Eukaryota</taxon>
        <taxon>Fungi</taxon>
        <taxon>Dikarya</taxon>
        <taxon>Ascomycota</taxon>
        <taxon>Pezizomycotina</taxon>
        <taxon>Dothideomycetes</taxon>
        <taxon>Pleosporomycetidae</taxon>
        <taxon>Pleosporales</taxon>
        <taxon>Massarineae</taxon>
        <taxon>Didymosphaeriaceae</taxon>
        <taxon>Didymosphaeria</taxon>
    </lineage>
</organism>